<proteinExistence type="predicted"/>
<evidence type="ECO:0000256" key="1">
    <source>
        <dbReference type="SAM" id="MobiDB-lite"/>
    </source>
</evidence>
<name>A0A4Q7KEX4_9PSEU</name>
<accession>A0A4Q7KEX4</accession>
<feature type="transmembrane region" description="Helical" evidence="2">
    <location>
        <begin position="45"/>
        <end position="65"/>
    </location>
</feature>
<protein>
    <submittedName>
        <fullName evidence="3">Uncharacterized protein</fullName>
    </submittedName>
</protein>
<sequence length="344" mass="37045">MTEKLITEAFQRQAERAPDGGRVLAALHAAERAHDTRRTWLRRSALAMAAAAVVAAIAVPVSLLGGESDGNSGNTGAPANPPTVRPAPGATAMPFRPTIIPNGFTERMRWAGGPNGEWGRLWSDQPRTDAPGYPSVQLWYGPRTSLAHLPDASHTVEDVTIKGAPGKLVEDRRTNGRTVDLYWYPLPDKQFKLMLSNVDTARKIATGADDPVTLDPSAALDPVLAAGWLPPGTRQGQMTVIGYPGRTEITMDGRAGPTDLGPAAVTMRVTDQSQPPVSNGDPVLVRGSEGRYTEVAAVRHLVVRLPDSRWLLVSTSERYSREDLVRVADGLTIQPSPSFGWLTR</sequence>
<comment type="caution">
    <text evidence="3">The sequence shown here is derived from an EMBL/GenBank/DDBJ whole genome shotgun (WGS) entry which is preliminary data.</text>
</comment>
<reference evidence="3 4" key="1">
    <citation type="submission" date="2019-02" db="EMBL/GenBank/DDBJ databases">
        <title>Genomic Encyclopedia of Type Strains, Phase IV (KMG-IV): sequencing the most valuable type-strain genomes for metagenomic binning, comparative biology and taxonomic classification.</title>
        <authorList>
            <person name="Goeker M."/>
        </authorList>
    </citation>
    <scope>NUCLEOTIDE SEQUENCE [LARGE SCALE GENOMIC DNA]</scope>
    <source>
        <strain evidence="3 4">DSM 101727</strain>
    </source>
</reference>
<feature type="region of interest" description="Disordered" evidence="1">
    <location>
        <begin position="69"/>
        <end position="96"/>
    </location>
</feature>
<evidence type="ECO:0000313" key="3">
    <source>
        <dbReference type="EMBL" id="RZS31420.1"/>
    </source>
</evidence>
<keyword evidence="2" id="KW-0472">Membrane</keyword>
<evidence type="ECO:0000256" key="2">
    <source>
        <dbReference type="SAM" id="Phobius"/>
    </source>
</evidence>
<organism evidence="3 4">
    <name type="scientific">Herbihabitans rhizosphaerae</name>
    <dbReference type="NCBI Taxonomy" id="1872711"/>
    <lineage>
        <taxon>Bacteria</taxon>
        <taxon>Bacillati</taxon>
        <taxon>Actinomycetota</taxon>
        <taxon>Actinomycetes</taxon>
        <taxon>Pseudonocardiales</taxon>
        <taxon>Pseudonocardiaceae</taxon>
        <taxon>Herbihabitans</taxon>
    </lineage>
</organism>
<dbReference type="AlphaFoldDB" id="A0A4Q7KEX4"/>
<keyword evidence="2" id="KW-1133">Transmembrane helix</keyword>
<dbReference type="RefSeq" id="WP_130348229.1">
    <property type="nucleotide sequence ID" value="NZ_SGWQ01000014.1"/>
</dbReference>
<keyword evidence="2" id="KW-0812">Transmembrane</keyword>
<dbReference type="Proteomes" id="UP000294257">
    <property type="component" value="Unassembled WGS sequence"/>
</dbReference>
<evidence type="ECO:0000313" key="4">
    <source>
        <dbReference type="Proteomes" id="UP000294257"/>
    </source>
</evidence>
<gene>
    <name evidence="3" type="ORF">EV193_114112</name>
</gene>
<dbReference type="EMBL" id="SGWQ01000014">
    <property type="protein sequence ID" value="RZS31420.1"/>
    <property type="molecule type" value="Genomic_DNA"/>
</dbReference>
<keyword evidence="4" id="KW-1185">Reference proteome</keyword>
<dbReference type="OrthoDB" id="3296958at2"/>